<dbReference type="AlphaFoldDB" id="A0A9W6B2I1"/>
<keyword evidence="2" id="KW-1185">Reference proteome</keyword>
<dbReference type="RefSeq" id="WP_286136973.1">
    <property type="nucleotide sequence ID" value="NZ_BRPL01000004.1"/>
</dbReference>
<protein>
    <submittedName>
        <fullName evidence="1">Uncharacterized protein</fullName>
    </submittedName>
</protein>
<proteinExistence type="predicted"/>
<reference evidence="1" key="1">
    <citation type="submission" date="2022-07" db="EMBL/GenBank/DDBJ databases">
        <authorList>
            <person name="Kouya T."/>
            <person name="Ishiyama Y."/>
        </authorList>
    </citation>
    <scope>NUCLEOTIDE SEQUENCE</scope>
    <source>
        <strain evidence="1">WR16-4</strain>
    </source>
</reference>
<evidence type="ECO:0000313" key="1">
    <source>
        <dbReference type="EMBL" id="GLB47433.1"/>
    </source>
</evidence>
<name>A0A9W6B2I1_9LACO</name>
<evidence type="ECO:0000313" key="2">
    <source>
        <dbReference type="Proteomes" id="UP001144204"/>
    </source>
</evidence>
<dbReference type="EMBL" id="BRPL01000004">
    <property type="protein sequence ID" value="GLB47433.1"/>
    <property type="molecule type" value="Genomic_DNA"/>
</dbReference>
<sequence length="108" mass="11968">MFDFTERLLEPILLMMSEIKIDTGDYRPVLNWNSAPVKEEQVAPEDDRNEITGSKGNYLGGLGSQLSKVGGTVAEWIKDMFDTAMVESANLAAALYLGETFRPRPNAI</sequence>
<dbReference type="Proteomes" id="UP001144204">
    <property type="component" value="Unassembled WGS sequence"/>
</dbReference>
<reference evidence="1" key="2">
    <citation type="journal article" date="2023" name="PLoS ONE">
        <title>Philodulcilactobacillus myokoensis gen. nov., sp. nov., a fructophilic, acidophilic, and agar-phobic lactic acid bacterium isolated from fermented vegetable extracts.</title>
        <authorList>
            <person name="Kouya T."/>
            <person name="Ishiyama Y."/>
            <person name="Ohashi S."/>
            <person name="Kumakubo R."/>
            <person name="Yamazaki T."/>
            <person name="Otaki T."/>
        </authorList>
    </citation>
    <scope>NUCLEOTIDE SEQUENCE</scope>
    <source>
        <strain evidence="1">WR16-4</strain>
    </source>
</reference>
<accession>A0A9W6B2I1</accession>
<comment type="caution">
    <text evidence="1">The sequence shown here is derived from an EMBL/GenBank/DDBJ whole genome shotgun (WGS) entry which is preliminary data.</text>
</comment>
<organism evidence="1 2">
    <name type="scientific">Philodulcilactobacillus myokoensis</name>
    <dbReference type="NCBI Taxonomy" id="2929573"/>
    <lineage>
        <taxon>Bacteria</taxon>
        <taxon>Bacillati</taxon>
        <taxon>Bacillota</taxon>
        <taxon>Bacilli</taxon>
        <taxon>Lactobacillales</taxon>
        <taxon>Lactobacillaceae</taxon>
        <taxon>Philodulcilactobacillus</taxon>
    </lineage>
</organism>
<gene>
    <name evidence="1" type="ORF">WR164_14120</name>
</gene>